<feature type="region of interest" description="Disordered" evidence="1">
    <location>
        <begin position="425"/>
        <end position="444"/>
    </location>
</feature>
<feature type="compositionally biased region" description="Polar residues" evidence="1">
    <location>
        <begin position="558"/>
        <end position="569"/>
    </location>
</feature>
<evidence type="ECO:0000313" key="2">
    <source>
        <dbReference type="EMBL" id="CDO51913.1"/>
    </source>
</evidence>
<accession>A0A0J9X581</accession>
<evidence type="ECO:0000256" key="1">
    <source>
        <dbReference type="SAM" id="MobiDB-lite"/>
    </source>
</evidence>
<feature type="compositionally biased region" description="Low complexity" evidence="1">
    <location>
        <begin position="222"/>
        <end position="232"/>
    </location>
</feature>
<gene>
    <name evidence="2" type="ORF">BN980_GECA02s02886g</name>
</gene>
<feature type="region of interest" description="Disordered" evidence="1">
    <location>
        <begin position="210"/>
        <end position="239"/>
    </location>
</feature>
<feature type="compositionally biased region" description="Polar residues" evidence="1">
    <location>
        <begin position="425"/>
        <end position="434"/>
    </location>
</feature>
<protein>
    <submittedName>
        <fullName evidence="2">Uncharacterized protein</fullName>
    </submittedName>
</protein>
<dbReference type="Proteomes" id="UP000242525">
    <property type="component" value="Unassembled WGS sequence"/>
</dbReference>
<evidence type="ECO:0000313" key="3">
    <source>
        <dbReference type="Proteomes" id="UP000242525"/>
    </source>
</evidence>
<dbReference type="EMBL" id="CCBN010000002">
    <property type="protein sequence ID" value="CDO51913.1"/>
    <property type="molecule type" value="Genomic_DNA"/>
</dbReference>
<reference evidence="2" key="1">
    <citation type="submission" date="2014-03" db="EMBL/GenBank/DDBJ databases">
        <authorList>
            <person name="Casaregola S."/>
        </authorList>
    </citation>
    <scope>NUCLEOTIDE SEQUENCE [LARGE SCALE GENOMIC DNA]</scope>
    <source>
        <strain evidence="2">CLIB 918</strain>
    </source>
</reference>
<feature type="region of interest" description="Disordered" evidence="1">
    <location>
        <begin position="532"/>
        <end position="587"/>
    </location>
</feature>
<sequence>MAFQLKSFFDERINKAISTVQRDSDRFPVSLPSKPVYLQILSRPVVTKLNDGYYTFLASDRNVKFWVAVNKPAFERAFPPTNRANLVDSIVIASSLRLNFVHIDDLDKEESIEHLPRPIILPQLANQVKVSDLLDDTYVPVLLVYNISLKSRPSGFLTHSARVRFVDCTYQRQILAKVFSASVLAAKRLESLSKKRRLTESSMVIRNEDIQNPKRRLVAGNSPKKSYNKSVSPKPPSPAKRVLSESGFIFEAVPKAHQLQSCTLDSKTIATLEQGNSNRSNSSALDNERTKSILQSIQFLKAAASSSIAGTQRKQKIQLPKKTLFPSKIQLTSTASASKILPYVSAPCSSNPLPKSSSKDLTTFSGGATDESSIDLTKFVIPAKPATKISPVVQNPKSIFFKNAASNFGVNTESFVELRQKESTSSASLENSIPPSRPLNLSHSSSSSFKIVKAQHKVVHQMPNLEFRRIPVDKPSVTRSSSNVEPLRTQNKGIILPVYSEISSDEENDAVEQEESRHESSVELIVSTLEDSTDGLNEMKHEKNKNNEESSFSENMSDQLQPVPTSSPITALPVTENDNEDTSITPSSEKKFMDNLAIPLPLGGILLSAKSMPEKLLGRFWNATGTTTSRSKREIKLENPNIHISNLSPGLASFLTSINHSSSSAEQED</sequence>
<organism evidence="2 3">
    <name type="scientific">Geotrichum candidum</name>
    <name type="common">Oospora lactis</name>
    <name type="synonym">Dipodascus geotrichum</name>
    <dbReference type="NCBI Taxonomy" id="1173061"/>
    <lineage>
        <taxon>Eukaryota</taxon>
        <taxon>Fungi</taxon>
        <taxon>Dikarya</taxon>
        <taxon>Ascomycota</taxon>
        <taxon>Saccharomycotina</taxon>
        <taxon>Dipodascomycetes</taxon>
        <taxon>Dipodascales</taxon>
        <taxon>Dipodascaceae</taxon>
        <taxon>Geotrichum</taxon>
    </lineage>
</organism>
<feature type="compositionally biased region" description="Acidic residues" evidence="1">
    <location>
        <begin position="503"/>
        <end position="513"/>
    </location>
</feature>
<feature type="compositionally biased region" description="Basic and acidic residues" evidence="1">
    <location>
        <begin position="537"/>
        <end position="548"/>
    </location>
</feature>
<feature type="region of interest" description="Disordered" evidence="1">
    <location>
        <begin position="503"/>
        <end position="522"/>
    </location>
</feature>
<proteinExistence type="predicted"/>
<keyword evidence="3" id="KW-1185">Reference proteome</keyword>
<comment type="caution">
    <text evidence="2">The sequence shown here is derived from an EMBL/GenBank/DDBJ whole genome shotgun (WGS) entry which is preliminary data.</text>
</comment>
<dbReference type="AlphaFoldDB" id="A0A0J9X581"/>
<name>A0A0J9X581_GEOCN</name>